<accession>A0AA88M3W7</accession>
<evidence type="ECO:0000256" key="9">
    <source>
        <dbReference type="ARBA" id="ARBA00023136"/>
    </source>
</evidence>
<keyword evidence="6" id="KW-0256">Endoplasmic reticulum</keyword>
<keyword evidence="4" id="KW-0808">Transferase</keyword>
<evidence type="ECO:0000256" key="7">
    <source>
        <dbReference type="ARBA" id="ARBA00022989"/>
    </source>
</evidence>
<keyword evidence="5" id="KW-0812">Transmembrane</keyword>
<dbReference type="Pfam" id="PF03982">
    <property type="entry name" value="DAGAT"/>
    <property type="match status" value="1"/>
</dbReference>
<keyword evidence="8" id="KW-0443">Lipid metabolism</keyword>
<dbReference type="InterPro" id="IPR013783">
    <property type="entry name" value="Ig-like_fold"/>
</dbReference>
<dbReference type="Proteomes" id="UP001187415">
    <property type="component" value="Unassembled WGS sequence"/>
</dbReference>
<keyword evidence="9" id="KW-0472">Membrane</keyword>
<keyword evidence="3" id="KW-0444">Lipid biosynthesis</keyword>
<evidence type="ECO:0000256" key="2">
    <source>
        <dbReference type="ARBA" id="ARBA00005420"/>
    </source>
</evidence>
<dbReference type="InterPro" id="IPR003599">
    <property type="entry name" value="Ig_sub"/>
</dbReference>
<name>A0AA88M3W7_CHASR</name>
<comment type="caution">
    <text evidence="12">The sequence shown here is derived from an EMBL/GenBank/DDBJ whole genome shotgun (WGS) entry which is preliminary data.</text>
</comment>
<evidence type="ECO:0000313" key="12">
    <source>
        <dbReference type="EMBL" id="KAK2828363.1"/>
    </source>
</evidence>
<evidence type="ECO:0000256" key="1">
    <source>
        <dbReference type="ARBA" id="ARBA00004477"/>
    </source>
</evidence>
<keyword evidence="13" id="KW-1185">Reference proteome</keyword>
<evidence type="ECO:0000256" key="3">
    <source>
        <dbReference type="ARBA" id="ARBA00022516"/>
    </source>
</evidence>
<dbReference type="InterPro" id="IPR007130">
    <property type="entry name" value="DAGAT"/>
</dbReference>
<dbReference type="GO" id="GO:0005789">
    <property type="term" value="C:endoplasmic reticulum membrane"/>
    <property type="evidence" value="ECO:0007669"/>
    <property type="project" value="UniProtKB-SubCell"/>
</dbReference>
<reference evidence="12" key="1">
    <citation type="submission" date="2023-07" db="EMBL/GenBank/DDBJ databases">
        <title>Chromosome-level Genome Assembly of Striped Snakehead (Channa striata).</title>
        <authorList>
            <person name="Liu H."/>
        </authorList>
    </citation>
    <scope>NUCLEOTIDE SEQUENCE</scope>
    <source>
        <strain evidence="12">Gz</strain>
        <tissue evidence="12">Muscle</tissue>
    </source>
</reference>
<comment type="similarity">
    <text evidence="2">Belongs to the diacylglycerol acyltransferase family.</text>
</comment>
<dbReference type="SMART" id="SM00409">
    <property type="entry name" value="IG"/>
    <property type="match status" value="1"/>
</dbReference>
<feature type="domain" description="Ig-like" evidence="11">
    <location>
        <begin position="146"/>
        <end position="209"/>
    </location>
</feature>
<evidence type="ECO:0000256" key="6">
    <source>
        <dbReference type="ARBA" id="ARBA00022824"/>
    </source>
</evidence>
<evidence type="ECO:0000256" key="10">
    <source>
        <dbReference type="ARBA" id="ARBA00023315"/>
    </source>
</evidence>
<evidence type="ECO:0000256" key="8">
    <source>
        <dbReference type="ARBA" id="ARBA00023098"/>
    </source>
</evidence>
<dbReference type="PANTHER" id="PTHR12317">
    <property type="entry name" value="DIACYLGLYCEROL O-ACYLTRANSFERASE"/>
    <property type="match status" value="1"/>
</dbReference>
<evidence type="ECO:0000259" key="11">
    <source>
        <dbReference type="PROSITE" id="PS50835"/>
    </source>
</evidence>
<dbReference type="GO" id="GO:0004144">
    <property type="term" value="F:diacylglycerol O-acyltransferase activity"/>
    <property type="evidence" value="ECO:0007669"/>
    <property type="project" value="TreeGrafter"/>
</dbReference>
<dbReference type="InterPro" id="IPR007110">
    <property type="entry name" value="Ig-like_dom"/>
</dbReference>
<dbReference type="Gene3D" id="2.60.40.10">
    <property type="entry name" value="Immunoglobulins"/>
    <property type="match status" value="1"/>
</dbReference>
<organism evidence="12 13">
    <name type="scientific">Channa striata</name>
    <name type="common">Snakehead murrel</name>
    <name type="synonym">Ophicephalus striatus</name>
    <dbReference type="NCBI Taxonomy" id="64152"/>
    <lineage>
        <taxon>Eukaryota</taxon>
        <taxon>Metazoa</taxon>
        <taxon>Chordata</taxon>
        <taxon>Craniata</taxon>
        <taxon>Vertebrata</taxon>
        <taxon>Euteleostomi</taxon>
        <taxon>Actinopterygii</taxon>
        <taxon>Neopterygii</taxon>
        <taxon>Teleostei</taxon>
        <taxon>Neoteleostei</taxon>
        <taxon>Acanthomorphata</taxon>
        <taxon>Anabantaria</taxon>
        <taxon>Anabantiformes</taxon>
        <taxon>Channoidei</taxon>
        <taxon>Channidae</taxon>
        <taxon>Channa</taxon>
    </lineage>
</organism>
<dbReference type="PROSITE" id="PS50835">
    <property type="entry name" value="IG_LIKE"/>
    <property type="match status" value="1"/>
</dbReference>
<keyword evidence="10" id="KW-0012">Acyltransferase</keyword>
<evidence type="ECO:0000256" key="5">
    <source>
        <dbReference type="ARBA" id="ARBA00022692"/>
    </source>
</evidence>
<protein>
    <recommendedName>
        <fullName evidence="11">Ig-like domain-containing protein</fullName>
    </recommendedName>
</protein>
<gene>
    <name evidence="12" type="ORF">Q5P01_019397</name>
</gene>
<sequence>MHGQRRGQTEDRGTDTSLCWLAVAGLGHPCQWCSEVSVGQELDCVGLLKGLLPYNGLVSSSKSSLSYLLSRPEGGNVAIIAVRKRKGFIKLALKHGAQLVPVFSFGENESENPTGSLLRTLQTSSPRPDNMKSVSLLLGTRHRANPPLTLRFSENPVMTGSDVTLTCEKTTNGGAVKAYFHINGKVVSHPVVTFTISKVQQSDKGLYSCSTDEDGKAPQVWLKVKGQDTEITSCLKI</sequence>
<evidence type="ECO:0000313" key="13">
    <source>
        <dbReference type="Proteomes" id="UP001187415"/>
    </source>
</evidence>
<comment type="subcellular location">
    <subcellularLocation>
        <location evidence="1">Endoplasmic reticulum membrane</location>
        <topology evidence="1">Multi-pass membrane protein</topology>
    </subcellularLocation>
</comment>
<evidence type="ECO:0000256" key="4">
    <source>
        <dbReference type="ARBA" id="ARBA00022679"/>
    </source>
</evidence>
<dbReference type="EMBL" id="JAUPFM010000015">
    <property type="protein sequence ID" value="KAK2828363.1"/>
    <property type="molecule type" value="Genomic_DNA"/>
</dbReference>
<dbReference type="InterPro" id="IPR036179">
    <property type="entry name" value="Ig-like_dom_sf"/>
</dbReference>
<proteinExistence type="inferred from homology"/>
<dbReference type="GO" id="GO:0019432">
    <property type="term" value="P:triglyceride biosynthetic process"/>
    <property type="evidence" value="ECO:0007669"/>
    <property type="project" value="TreeGrafter"/>
</dbReference>
<dbReference type="PANTHER" id="PTHR12317:SF78">
    <property type="entry name" value="ACYLTRANSFERASE"/>
    <property type="match status" value="1"/>
</dbReference>
<keyword evidence="7" id="KW-1133">Transmembrane helix</keyword>
<dbReference type="AlphaFoldDB" id="A0AA88M3W7"/>
<dbReference type="SUPFAM" id="SSF48726">
    <property type="entry name" value="Immunoglobulin"/>
    <property type="match status" value="1"/>
</dbReference>